<dbReference type="AlphaFoldDB" id="A0AAQ3SG92"/>
<gene>
    <name evidence="3" type="ORF">V8G54_005110</name>
</gene>
<feature type="transmembrane region" description="Helical" evidence="2">
    <location>
        <begin position="221"/>
        <end position="240"/>
    </location>
</feature>
<keyword evidence="2" id="KW-1133">Transmembrane helix</keyword>
<sequence>MGSLPTHDLQAAYVPSLSKQFHLMPHILHNSPSRFGHQSVQRYTHGRPPQGGDWNQIKIQAPSGFGSVGPRSPRSNSFTNNMTWGRWGIVGHDKCSLCRSTGRKGEGIKGAKMRKKEKKNRPRWYGGHHGASNMKGGVDTDKQSTPDTYLYPMHVAREILFFVGQEASVKKIVVVSQCLGGGMKLAASGVLVGFHGGTTCTVRDDLYGGGVEQIWACVLRFAGYVIINVTMVALVLRWFVKENEFCSWRRTYLTEVREFRGGIVVMEAGTIKMIGSAIKKRLKMKDDEVVRMKMMMWVAISEKKWVTSFTDG</sequence>
<feature type="compositionally biased region" description="Basic residues" evidence="1">
    <location>
        <begin position="111"/>
        <end position="122"/>
    </location>
</feature>
<reference evidence="3 4" key="1">
    <citation type="journal article" date="2023" name="Life. Sci Alliance">
        <title>Evolutionary insights into 3D genome organization and epigenetic landscape of Vigna mungo.</title>
        <authorList>
            <person name="Junaid A."/>
            <person name="Singh B."/>
            <person name="Bhatia S."/>
        </authorList>
    </citation>
    <scope>NUCLEOTIDE SEQUENCE [LARGE SCALE GENOMIC DNA]</scope>
    <source>
        <strain evidence="3">Urdbean</strain>
    </source>
</reference>
<dbReference type="EMBL" id="CP144700">
    <property type="protein sequence ID" value="WVZ26566.1"/>
    <property type="molecule type" value="Genomic_DNA"/>
</dbReference>
<proteinExistence type="predicted"/>
<evidence type="ECO:0000256" key="2">
    <source>
        <dbReference type="SAM" id="Phobius"/>
    </source>
</evidence>
<evidence type="ECO:0000313" key="4">
    <source>
        <dbReference type="Proteomes" id="UP001374535"/>
    </source>
</evidence>
<evidence type="ECO:0000256" key="1">
    <source>
        <dbReference type="SAM" id="MobiDB-lite"/>
    </source>
</evidence>
<organism evidence="3 4">
    <name type="scientific">Vigna mungo</name>
    <name type="common">Black gram</name>
    <name type="synonym">Phaseolus mungo</name>
    <dbReference type="NCBI Taxonomy" id="3915"/>
    <lineage>
        <taxon>Eukaryota</taxon>
        <taxon>Viridiplantae</taxon>
        <taxon>Streptophyta</taxon>
        <taxon>Embryophyta</taxon>
        <taxon>Tracheophyta</taxon>
        <taxon>Spermatophyta</taxon>
        <taxon>Magnoliopsida</taxon>
        <taxon>eudicotyledons</taxon>
        <taxon>Gunneridae</taxon>
        <taxon>Pentapetalae</taxon>
        <taxon>rosids</taxon>
        <taxon>fabids</taxon>
        <taxon>Fabales</taxon>
        <taxon>Fabaceae</taxon>
        <taxon>Papilionoideae</taxon>
        <taxon>50 kb inversion clade</taxon>
        <taxon>NPAAA clade</taxon>
        <taxon>indigoferoid/millettioid clade</taxon>
        <taxon>Phaseoleae</taxon>
        <taxon>Vigna</taxon>
    </lineage>
</organism>
<protein>
    <submittedName>
        <fullName evidence="3">Uncharacterized protein</fullName>
    </submittedName>
</protein>
<accession>A0AAQ3SG92</accession>
<feature type="region of interest" description="Disordered" evidence="1">
    <location>
        <begin position="106"/>
        <end position="139"/>
    </location>
</feature>
<keyword evidence="2" id="KW-0812">Transmembrane</keyword>
<keyword evidence="2" id="KW-0472">Membrane</keyword>
<keyword evidence="4" id="KW-1185">Reference proteome</keyword>
<name>A0AAQ3SG92_VIGMU</name>
<dbReference type="Proteomes" id="UP001374535">
    <property type="component" value="Chromosome 1"/>
</dbReference>
<evidence type="ECO:0000313" key="3">
    <source>
        <dbReference type="EMBL" id="WVZ26566.1"/>
    </source>
</evidence>